<evidence type="ECO:0000313" key="12">
    <source>
        <dbReference type="EMBL" id="RWS11113.1"/>
    </source>
</evidence>
<comment type="similarity">
    <text evidence="2">Belongs to the WD repeat NOL10/ENP2 family.</text>
</comment>
<feature type="compositionally biased region" description="Acidic residues" evidence="7">
    <location>
        <begin position="553"/>
        <end position="563"/>
    </location>
</feature>
<feature type="domain" description="Nucleolar protein 10-like second" evidence="9">
    <location>
        <begin position="369"/>
        <end position="416"/>
    </location>
</feature>
<proteinExistence type="inferred from homology"/>
<dbReference type="PANTHER" id="PTHR14927">
    <property type="entry name" value="NUCLEOLAR PROTEIN 10"/>
    <property type="match status" value="1"/>
</dbReference>
<dbReference type="Pfam" id="PF23097">
    <property type="entry name" value="NOL10_2nd"/>
    <property type="match status" value="1"/>
</dbReference>
<gene>
    <name evidence="13" type="ORF">B4U79_00826</name>
    <name evidence="12" type="ORF">B4U79_14148</name>
    <name evidence="11" type="ORF">B4U79_15141</name>
</gene>
<evidence type="ECO:0000259" key="8">
    <source>
        <dbReference type="Pfam" id="PF08159"/>
    </source>
</evidence>
<accession>A0A3S3NXK8</accession>
<evidence type="ECO:0000256" key="1">
    <source>
        <dbReference type="ARBA" id="ARBA00004604"/>
    </source>
</evidence>
<dbReference type="AlphaFoldDB" id="A0A3S3NXK8"/>
<feature type="compositionally biased region" description="Basic and acidic residues" evidence="7">
    <location>
        <begin position="644"/>
        <end position="664"/>
    </location>
</feature>
<evidence type="ECO:0000256" key="7">
    <source>
        <dbReference type="SAM" id="MobiDB-lite"/>
    </source>
</evidence>
<dbReference type="GO" id="GO:0000462">
    <property type="term" value="P:maturation of SSU-rRNA from tricistronic rRNA transcript (SSU-rRNA, 5.8S rRNA, LSU-rRNA)"/>
    <property type="evidence" value="ECO:0007669"/>
    <property type="project" value="TreeGrafter"/>
</dbReference>
<keyword evidence="4" id="KW-0677">Repeat</keyword>
<reference evidence="13" key="2">
    <citation type="submission" date="2018-11" db="EMBL/GenBank/DDBJ databases">
        <title>Trombidioid mite genomics.</title>
        <authorList>
            <person name="Dong X."/>
        </authorList>
    </citation>
    <scope>NUCLEOTIDE SEQUENCE</scope>
    <source>
        <strain evidence="13">UoL-WK</strain>
    </source>
</reference>
<dbReference type="Proteomes" id="UP000285301">
    <property type="component" value="Unassembled WGS sequence"/>
</dbReference>
<evidence type="ECO:0000313" key="11">
    <source>
        <dbReference type="EMBL" id="RWS04020.1"/>
    </source>
</evidence>
<keyword evidence="14" id="KW-1185">Reference proteome</keyword>
<evidence type="ECO:0000256" key="6">
    <source>
        <dbReference type="SAM" id="Coils"/>
    </source>
</evidence>
<dbReference type="InterPro" id="IPR036322">
    <property type="entry name" value="WD40_repeat_dom_sf"/>
</dbReference>
<feature type="coiled-coil region" evidence="6">
    <location>
        <begin position="451"/>
        <end position="479"/>
    </location>
</feature>
<feature type="domain" description="Nucleolar protein 10-like N-terminal" evidence="10">
    <location>
        <begin position="1"/>
        <end position="364"/>
    </location>
</feature>
<evidence type="ECO:0000256" key="4">
    <source>
        <dbReference type="ARBA" id="ARBA00022737"/>
    </source>
</evidence>
<dbReference type="Gene3D" id="2.130.10.10">
    <property type="entry name" value="YVTN repeat-like/Quinoprotein amine dehydrogenase"/>
    <property type="match status" value="2"/>
</dbReference>
<evidence type="ECO:0000259" key="9">
    <source>
        <dbReference type="Pfam" id="PF23097"/>
    </source>
</evidence>
<keyword evidence="3" id="KW-0853">WD repeat</keyword>
<feature type="region of interest" description="Disordered" evidence="7">
    <location>
        <begin position="512"/>
        <end position="587"/>
    </location>
</feature>
<evidence type="ECO:0000256" key="2">
    <source>
        <dbReference type="ARBA" id="ARBA00005264"/>
    </source>
</evidence>
<dbReference type="InterPro" id="IPR056550">
    <property type="entry name" value="NOL10_2nd"/>
</dbReference>
<dbReference type="EMBL" id="NCKU01001837">
    <property type="protein sequence ID" value="RWS11113.1"/>
    <property type="molecule type" value="Genomic_DNA"/>
</dbReference>
<comment type="subcellular location">
    <subcellularLocation>
        <location evidence="1">Nucleus</location>
        <location evidence="1">Nucleolus</location>
    </subcellularLocation>
</comment>
<evidence type="ECO:0000313" key="14">
    <source>
        <dbReference type="Proteomes" id="UP000285301"/>
    </source>
</evidence>
<dbReference type="InterPro" id="IPR012580">
    <property type="entry name" value="NUC153"/>
</dbReference>
<feature type="domain" description="NUC153" evidence="8">
    <location>
        <begin position="478"/>
        <end position="505"/>
    </location>
</feature>
<keyword evidence="5" id="KW-0539">Nucleus</keyword>
<dbReference type="GO" id="GO:0030686">
    <property type="term" value="C:90S preribosome"/>
    <property type="evidence" value="ECO:0007669"/>
    <property type="project" value="TreeGrafter"/>
</dbReference>
<dbReference type="OrthoDB" id="273340at2759"/>
<dbReference type="GO" id="GO:0032040">
    <property type="term" value="C:small-subunit processome"/>
    <property type="evidence" value="ECO:0007669"/>
    <property type="project" value="TreeGrafter"/>
</dbReference>
<dbReference type="InterPro" id="IPR040382">
    <property type="entry name" value="NOL10/Enp2"/>
</dbReference>
<dbReference type="InterPro" id="IPR015943">
    <property type="entry name" value="WD40/YVTN_repeat-like_dom_sf"/>
</dbReference>
<dbReference type="PANTHER" id="PTHR14927:SF0">
    <property type="entry name" value="NUCLEOLAR PROTEIN 10"/>
    <property type="match status" value="1"/>
</dbReference>
<dbReference type="InterPro" id="IPR056551">
    <property type="entry name" value="Beta-prop_NOL10_N"/>
</dbReference>
<name>A0A3S3NXK8_9ACAR</name>
<evidence type="ECO:0000259" key="10">
    <source>
        <dbReference type="Pfam" id="PF23098"/>
    </source>
</evidence>
<dbReference type="EMBL" id="NCKU01001835">
    <property type="protein sequence ID" value="RWS11120.1"/>
    <property type="molecule type" value="Genomic_DNA"/>
</dbReference>
<evidence type="ECO:0000256" key="3">
    <source>
        <dbReference type="ARBA" id="ARBA00022574"/>
    </source>
</evidence>
<protein>
    <submittedName>
        <fullName evidence="13">Nucleolar protein 10-like protein</fullName>
    </submittedName>
</protein>
<reference evidence="13 14" key="1">
    <citation type="journal article" date="2018" name="Gigascience">
        <title>Genomes of trombidid mites reveal novel predicted allergens and laterally-transferred genes associated with secondary metabolism.</title>
        <authorList>
            <person name="Dong X."/>
            <person name="Chaisiri K."/>
            <person name="Xia D."/>
            <person name="Armstrong S.D."/>
            <person name="Fang Y."/>
            <person name="Donnelly M.J."/>
            <person name="Kadowaki T."/>
            <person name="McGarry J.W."/>
            <person name="Darby A.C."/>
            <person name="Makepeace B.L."/>
        </authorList>
    </citation>
    <scope>NUCLEOTIDE SEQUENCE [LARGE SCALE GENOMIC DNA]</scope>
    <source>
        <strain evidence="13">UoL-WK</strain>
    </source>
</reference>
<feature type="compositionally biased region" description="Basic and acidic residues" evidence="7">
    <location>
        <begin position="577"/>
        <end position="587"/>
    </location>
</feature>
<dbReference type="Pfam" id="PF23098">
    <property type="entry name" value="Beta-prop_NOL10_N"/>
    <property type="match status" value="1"/>
</dbReference>
<feature type="region of interest" description="Disordered" evidence="7">
    <location>
        <begin position="644"/>
        <end position="679"/>
    </location>
</feature>
<dbReference type="Pfam" id="PF08159">
    <property type="entry name" value="NUC153"/>
    <property type="match status" value="1"/>
</dbReference>
<evidence type="ECO:0000256" key="5">
    <source>
        <dbReference type="ARBA" id="ARBA00023242"/>
    </source>
</evidence>
<dbReference type="SUPFAM" id="SSF50978">
    <property type="entry name" value="WD40 repeat-like"/>
    <property type="match status" value="1"/>
</dbReference>
<dbReference type="EMBL" id="NCKU01005939">
    <property type="protein sequence ID" value="RWS04020.1"/>
    <property type="molecule type" value="Genomic_DNA"/>
</dbReference>
<organism evidence="13 14">
    <name type="scientific">Dinothrombium tinctorium</name>
    <dbReference type="NCBI Taxonomy" id="1965070"/>
    <lineage>
        <taxon>Eukaryota</taxon>
        <taxon>Metazoa</taxon>
        <taxon>Ecdysozoa</taxon>
        <taxon>Arthropoda</taxon>
        <taxon>Chelicerata</taxon>
        <taxon>Arachnida</taxon>
        <taxon>Acari</taxon>
        <taxon>Acariformes</taxon>
        <taxon>Trombidiformes</taxon>
        <taxon>Prostigmata</taxon>
        <taxon>Anystina</taxon>
        <taxon>Parasitengona</taxon>
        <taxon>Trombidioidea</taxon>
        <taxon>Trombidiidae</taxon>
        <taxon>Dinothrombium</taxon>
    </lineage>
</organism>
<comment type="caution">
    <text evidence="13">The sequence shown here is derived from an EMBL/GenBank/DDBJ whole genome shotgun (WGS) entry which is preliminary data.</text>
</comment>
<keyword evidence="6" id="KW-0175">Coiled coil</keyword>
<dbReference type="STRING" id="1965070.A0A3S3NXK8"/>
<evidence type="ECO:0000313" key="13">
    <source>
        <dbReference type="EMBL" id="RWS11120.1"/>
    </source>
</evidence>
<sequence>MQVSNVNDVKLYNLSSSKSLPEWLSDRKKRRMQQKDVELRRRIELIQDFKMPSVSNCIKVSRDGQYVMATGVYKPRVRCYDVQDLALKFERCFDAEVIKFEILSDDYTKMAFLQEDRYLEFHSQEGRYFRLRIPRFGHDLAYNRSNCDLYCVGDSPEIYRLNLEQGKFLSPYVSDSPSFNVCLSNEYHNLLVCGSEDGCIEAWDPRNDQKVAKLDCAASCLNVDSVNETMPSITSLAFKDGLHLAAGTSSGLILLYDIRSAKPYLVKDHLYGLPIKDIEFIADRDLVASMDSKIVKFWNRNSGDPFTSIQTQSDLNDLCLIPNTGMLFLANEAPQILTYFIPSIGTAPKWCSFLEHLVEEMEESNENNIYDDYKFVTMQELESLGLNHLIGTNLLRAHMHGFFIDIRLYHKAKAASDPFAYEEYKRKKIKEKMEAERGSRVKVNSKLPKVNRELALKLMESNEAKNKSKEEEQSLLKDERFKALFENPDFQVDESTEEYKLLLPMITKLNKKKGMKSDKERNEEEEEESELRFEIPQYFDEVNDKKDMNEFSESSESDDEEEIKTEKVQKNNQSKGKKNESTTKMYKLKEGKTITDLAMKKVKSNSKRESKMTLADRLKAYEDSDVRVKSRGVHGNCVITFKPKDERKERQNEKLKSHLEERSKVARSAKGIKGKIQFG</sequence>